<evidence type="ECO:0000256" key="7">
    <source>
        <dbReference type="ARBA" id="ARBA00022962"/>
    </source>
</evidence>
<comment type="cofactor">
    <cofactor evidence="1 8">
        <name>Mg(2+)</name>
        <dbReference type="ChEBI" id="CHEBI:18420"/>
    </cofactor>
</comment>
<dbReference type="SUPFAM" id="SSF52540">
    <property type="entry name" value="P-loop containing nucleoside triphosphate hydrolases"/>
    <property type="match status" value="1"/>
</dbReference>
<dbReference type="PROSITE" id="PS51274">
    <property type="entry name" value="GATASE_COBBQ"/>
    <property type="match status" value="1"/>
</dbReference>
<dbReference type="EMBL" id="ADMC01000022">
    <property type="protein sequence ID" value="EHP47692.1"/>
    <property type="molecule type" value="Genomic_DNA"/>
</dbReference>
<dbReference type="PANTHER" id="PTHR43873:SF1">
    <property type="entry name" value="COBYRINATE A,C-DIAMIDE SYNTHASE"/>
    <property type="match status" value="1"/>
</dbReference>
<keyword evidence="3 8" id="KW-0436">Ligase</keyword>
<dbReference type="InterPro" id="IPR004484">
    <property type="entry name" value="CbiA/CobB_synth"/>
</dbReference>
<feature type="domain" description="CobQ/CobB/MinD/ParA nucleotide binding" evidence="9">
    <location>
        <begin position="24"/>
        <end position="205"/>
    </location>
</feature>
<evidence type="ECO:0000313" key="12">
    <source>
        <dbReference type="Proteomes" id="UP000004892"/>
    </source>
</evidence>
<comment type="catalytic activity">
    <reaction evidence="8">
        <text>cob(II)yrinate + 2 L-glutamine + 2 ATP + 2 H2O = cob(II)yrinate a,c diamide + 2 L-glutamate + 2 ADP + 2 phosphate + 2 H(+)</text>
        <dbReference type="Rhea" id="RHEA:26289"/>
        <dbReference type="ChEBI" id="CHEBI:15377"/>
        <dbReference type="ChEBI" id="CHEBI:15378"/>
        <dbReference type="ChEBI" id="CHEBI:29985"/>
        <dbReference type="ChEBI" id="CHEBI:30616"/>
        <dbReference type="ChEBI" id="CHEBI:43474"/>
        <dbReference type="ChEBI" id="CHEBI:58359"/>
        <dbReference type="ChEBI" id="CHEBI:58537"/>
        <dbReference type="ChEBI" id="CHEBI:58894"/>
        <dbReference type="ChEBI" id="CHEBI:456216"/>
        <dbReference type="EC" id="6.3.5.11"/>
    </reaction>
</comment>
<dbReference type="PANTHER" id="PTHR43873">
    <property type="entry name" value="COBYRINATE A,C-DIAMIDE SYNTHASE"/>
    <property type="match status" value="1"/>
</dbReference>
<evidence type="ECO:0000256" key="4">
    <source>
        <dbReference type="ARBA" id="ARBA00022741"/>
    </source>
</evidence>
<dbReference type="STRING" id="742817.HMPREF9449_01545"/>
<evidence type="ECO:0000256" key="3">
    <source>
        <dbReference type="ARBA" id="ARBA00022598"/>
    </source>
</evidence>
<organism evidence="11 12">
    <name type="scientific">Odoribacter laneus YIT 12061</name>
    <dbReference type="NCBI Taxonomy" id="742817"/>
    <lineage>
        <taxon>Bacteria</taxon>
        <taxon>Pseudomonadati</taxon>
        <taxon>Bacteroidota</taxon>
        <taxon>Bacteroidia</taxon>
        <taxon>Bacteroidales</taxon>
        <taxon>Odoribacteraceae</taxon>
        <taxon>Odoribacter</taxon>
    </lineage>
</organism>
<dbReference type="eggNOG" id="COG1797">
    <property type="taxonomic scope" value="Bacteria"/>
</dbReference>
<accession>H1DH09</accession>
<proteinExistence type="inferred from homology"/>
<keyword evidence="5 8" id="KW-0067">ATP-binding</keyword>
<keyword evidence="2 8" id="KW-0169">Cobalamin biosynthesis</keyword>
<evidence type="ECO:0000313" key="11">
    <source>
        <dbReference type="EMBL" id="EHP47692.1"/>
    </source>
</evidence>
<comment type="domain">
    <text evidence="8">Comprises of two domains. The C-terminal domain contains the binding site for glutamine and catalyzes the hydrolysis of this substrate to glutamate and ammonia. The N-terminal domain is anticipated to bind ATP and cobyrinate and catalyzes the ultimate synthesis of the diamide product. The ammonia produced via the glutaminase domain is probably translocated to the adjacent domain via a molecular tunnel, where it reacts with an activated intermediate.</text>
</comment>
<dbReference type="NCBIfam" id="TIGR00379">
    <property type="entry name" value="cobB"/>
    <property type="match status" value="1"/>
</dbReference>
<protein>
    <recommendedName>
        <fullName evidence="8">Cobyrinate a,c-diamide synthase</fullName>
        <ecNumber evidence="8">6.3.5.11</ecNumber>
    </recommendedName>
    <alternativeName>
        <fullName evidence="8">Cobyrinic acid a,c-diamide synthetase</fullName>
    </alternativeName>
</protein>
<keyword evidence="7 8" id="KW-0315">Glutamine amidotransferase</keyword>
<dbReference type="CDD" id="cd03130">
    <property type="entry name" value="GATase1_CobB"/>
    <property type="match status" value="1"/>
</dbReference>
<dbReference type="NCBIfam" id="NF002204">
    <property type="entry name" value="PRK01077.1"/>
    <property type="match status" value="1"/>
</dbReference>
<evidence type="ECO:0000259" key="9">
    <source>
        <dbReference type="Pfam" id="PF01656"/>
    </source>
</evidence>
<keyword evidence="6 8" id="KW-0460">Magnesium</keyword>
<dbReference type="Pfam" id="PF01656">
    <property type="entry name" value="CbiA"/>
    <property type="match status" value="1"/>
</dbReference>
<dbReference type="Gene3D" id="3.40.50.880">
    <property type="match status" value="1"/>
</dbReference>
<dbReference type="AlphaFoldDB" id="H1DH09"/>
<evidence type="ECO:0000256" key="5">
    <source>
        <dbReference type="ARBA" id="ARBA00022840"/>
    </source>
</evidence>
<dbReference type="InterPro" id="IPR002586">
    <property type="entry name" value="CobQ/CobB/MinD/ParA_Nub-bd_dom"/>
</dbReference>
<dbReference type="GO" id="GO:0042242">
    <property type="term" value="F:cobyrinic acid a,c-diamide synthase activity"/>
    <property type="evidence" value="ECO:0007669"/>
    <property type="project" value="UniProtKB-UniRule"/>
</dbReference>
<reference evidence="11 12" key="1">
    <citation type="submission" date="2012-01" db="EMBL/GenBank/DDBJ databases">
        <title>The Genome Sequence of Odoribacter laneus YIT 12061.</title>
        <authorList>
            <consortium name="The Broad Institute Genome Sequencing Platform"/>
            <person name="Earl A."/>
            <person name="Ward D."/>
            <person name="Feldgarden M."/>
            <person name="Gevers D."/>
            <person name="Morotomi M."/>
            <person name="Young S.K."/>
            <person name="Zeng Q."/>
            <person name="Gargeya S."/>
            <person name="Fitzgerald M."/>
            <person name="Haas B."/>
            <person name="Abouelleil A."/>
            <person name="Alvarado L."/>
            <person name="Arachchi H.M."/>
            <person name="Berlin A."/>
            <person name="Chapman S.B."/>
            <person name="Gearin G."/>
            <person name="Goldberg J."/>
            <person name="Griggs A."/>
            <person name="Gujja S."/>
            <person name="Hansen M."/>
            <person name="Heiman D."/>
            <person name="Howarth C."/>
            <person name="Larimer J."/>
            <person name="Lui A."/>
            <person name="MacDonald P.J.P."/>
            <person name="McCowen C."/>
            <person name="Montmayeur A."/>
            <person name="Murphy C."/>
            <person name="Neiman D."/>
            <person name="Pearson M."/>
            <person name="Priest M."/>
            <person name="Roberts A."/>
            <person name="Saif S."/>
            <person name="Shea T."/>
            <person name="Sisk P."/>
            <person name="Stolte C."/>
            <person name="Sykes S."/>
            <person name="Wortman J."/>
            <person name="Nusbaum C."/>
            <person name="Birren B."/>
        </authorList>
    </citation>
    <scope>NUCLEOTIDE SEQUENCE [LARGE SCALE GENOMIC DNA]</scope>
    <source>
        <strain evidence="11 12">YIT 12061</strain>
    </source>
</reference>
<dbReference type="EC" id="6.3.5.11" evidence="8"/>
<evidence type="ECO:0000256" key="1">
    <source>
        <dbReference type="ARBA" id="ARBA00001946"/>
    </source>
</evidence>
<dbReference type="Pfam" id="PF07685">
    <property type="entry name" value="GATase_3"/>
    <property type="match status" value="1"/>
</dbReference>
<gene>
    <name evidence="8" type="primary">cbiA</name>
    <name evidence="11" type="ORF">HMPREF9449_01545</name>
</gene>
<dbReference type="HAMAP" id="MF_00027">
    <property type="entry name" value="CobB_CbiA"/>
    <property type="match status" value="1"/>
</dbReference>
<feature type="active site" description="Nucleophile" evidence="8">
    <location>
        <position position="342"/>
    </location>
</feature>
<dbReference type="SUPFAM" id="SSF52317">
    <property type="entry name" value="Class I glutamine amidotransferase-like"/>
    <property type="match status" value="1"/>
</dbReference>
<evidence type="ECO:0000256" key="2">
    <source>
        <dbReference type="ARBA" id="ARBA00022573"/>
    </source>
</evidence>
<dbReference type="InterPro" id="IPR027417">
    <property type="entry name" value="P-loop_NTPase"/>
</dbReference>
<keyword evidence="4 8" id="KW-0547">Nucleotide-binding</keyword>
<dbReference type="PATRIC" id="fig|742817.3.peg.1644"/>
<evidence type="ECO:0000256" key="8">
    <source>
        <dbReference type="HAMAP-Rule" id="MF_00027"/>
    </source>
</evidence>
<comment type="pathway">
    <text evidence="8">Cofactor biosynthesis; adenosylcobalamin biosynthesis; cob(II)yrinate a,c-diamide from sirohydrochlorin (anaerobic route): step 10/10.</text>
</comment>
<evidence type="ECO:0000256" key="6">
    <source>
        <dbReference type="ARBA" id="ARBA00022842"/>
    </source>
</evidence>
<dbReference type="GO" id="GO:0005524">
    <property type="term" value="F:ATP binding"/>
    <property type="evidence" value="ECO:0007669"/>
    <property type="project" value="UniProtKB-UniRule"/>
</dbReference>
<keyword evidence="12" id="KW-1185">Reference proteome</keyword>
<dbReference type="HOGENOM" id="CLU_022752_2_0_10"/>
<name>H1DH09_9BACT</name>
<dbReference type="InterPro" id="IPR011698">
    <property type="entry name" value="GATase_3"/>
</dbReference>
<feature type="site" description="Increases nucleophilicity of active site Cys" evidence="8">
    <location>
        <position position="438"/>
    </location>
</feature>
<comment type="miscellaneous">
    <text evidence="8">The a and c carboxylates of cobyrinate are activated for nucleophilic attack via formation of a phosphorylated intermediate by ATP. CbiA catalyzes first the amidation of the c-carboxylate, and then that of the a-carboxylate.</text>
</comment>
<comment type="function">
    <text evidence="8">Catalyzes the ATP-dependent amidation of the two carboxylate groups at positions a and c of cobyrinate, using either L-glutamine or ammonia as the nitrogen source.</text>
</comment>
<dbReference type="UniPathway" id="UPA00148">
    <property type="reaction ID" value="UER00231"/>
</dbReference>
<dbReference type="Gene3D" id="3.40.50.300">
    <property type="entry name" value="P-loop containing nucleotide triphosphate hydrolases"/>
    <property type="match status" value="2"/>
</dbReference>
<dbReference type="InterPro" id="IPR029062">
    <property type="entry name" value="Class_I_gatase-like"/>
</dbReference>
<evidence type="ECO:0000259" key="10">
    <source>
        <dbReference type="Pfam" id="PF07685"/>
    </source>
</evidence>
<dbReference type="Proteomes" id="UP000004892">
    <property type="component" value="Unassembled WGS sequence"/>
</dbReference>
<dbReference type="CDD" id="cd05388">
    <property type="entry name" value="CobB_N"/>
    <property type="match status" value="1"/>
</dbReference>
<sequence>MIIPLAHYKMFSHFSTSNKSQFLIGATSSGCGKTTLTIGLLRAIRKRGLQVQPFKCGPDYLDPKHHAIAAGKNAINLDSFLASAGHIKSLYSYYGQQADVCVTEGVMGLFDGYKDMQGSSAEIAGILDQPVILIINARSSAYSVAPILYGFKHFQPHIRIVGAIFNFVSSPTHYDYLRQACQDTGVEALGYLRKCQSIEIPSRHLGLSIDTEFCLDEFAEQVATEVEKTIDIQRLLEVTSQPFPQPAEESTEAISPASGLRISIAQDEAFNFIYAENIRSLKKLGQVTFFSPLQDTQLPPSDFVYLPGGYPEFYLQRLSANQEMRQSLLAYCQSGGHLLAECGGMMYLGEFIADAEGKKYPMCQYLPQAATMENMKLKLGYRKVICNGQEWRGHEFHYSRIVAGSVPSLPRTQVYNAQGTKVDTPIYSLNRTIASYIHFYWGEKTDFISMITGRT</sequence>
<dbReference type="GO" id="GO:0009236">
    <property type="term" value="P:cobalamin biosynthetic process"/>
    <property type="evidence" value="ECO:0007669"/>
    <property type="project" value="UniProtKB-UniRule"/>
</dbReference>
<comment type="similarity">
    <text evidence="8">Belongs to the CobB/CbiA family.</text>
</comment>
<comment type="caution">
    <text evidence="11">The sequence shown here is derived from an EMBL/GenBank/DDBJ whole genome shotgun (WGS) entry which is preliminary data.</text>
</comment>
<feature type="domain" description="CobB/CobQ-like glutamine amidotransferase" evidence="10">
    <location>
        <begin position="261"/>
        <end position="444"/>
    </location>
</feature>